<evidence type="ECO:0000313" key="8">
    <source>
        <dbReference type="EMBL" id="CRG90076.1"/>
    </source>
</evidence>
<dbReference type="AlphaFoldDB" id="A0A0U1M508"/>
<dbReference type="PANTHER" id="PTHR15549:SF30">
    <property type="entry name" value="MID2 DOMAIN-CONTAINING PROTEIN"/>
    <property type="match status" value="1"/>
</dbReference>
<dbReference type="GO" id="GO:0071944">
    <property type="term" value="C:cell periphery"/>
    <property type="evidence" value="ECO:0007669"/>
    <property type="project" value="UniProtKB-ARBA"/>
</dbReference>
<organism evidence="8 9">
    <name type="scientific">Talaromyces islandicus</name>
    <name type="common">Penicillium islandicum</name>
    <dbReference type="NCBI Taxonomy" id="28573"/>
    <lineage>
        <taxon>Eukaryota</taxon>
        <taxon>Fungi</taxon>
        <taxon>Dikarya</taxon>
        <taxon>Ascomycota</taxon>
        <taxon>Pezizomycotina</taxon>
        <taxon>Eurotiomycetes</taxon>
        <taxon>Eurotiomycetidae</taxon>
        <taxon>Eurotiales</taxon>
        <taxon>Trichocomaceae</taxon>
        <taxon>Talaromyces</taxon>
        <taxon>Talaromyces sect. Islandici</taxon>
    </lineage>
</organism>
<evidence type="ECO:0000256" key="3">
    <source>
        <dbReference type="ARBA" id="ARBA00022989"/>
    </source>
</evidence>
<dbReference type="OrthoDB" id="4227463at2759"/>
<dbReference type="OMA" id="VQFSAMR"/>
<proteinExistence type="predicted"/>
<evidence type="ECO:0000256" key="7">
    <source>
        <dbReference type="SAM" id="SignalP"/>
    </source>
</evidence>
<keyword evidence="4 6" id="KW-0472">Membrane</keyword>
<feature type="signal peptide" evidence="7">
    <location>
        <begin position="1"/>
        <end position="28"/>
    </location>
</feature>
<keyword evidence="7" id="KW-0732">Signal</keyword>
<evidence type="ECO:0000256" key="2">
    <source>
        <dbReference type="ARBA" id="ARBA00022692"/>
    </source>
</evidence>
<protein>
    <submittedName>
        <fullName evidence="8">Uncharacterized protein</fullName>
    </submittedName>
</protein>
<keyword evidence="2 6" id="KW-0812">Transmembrane</keyword>
<reference evidence="8 9" key="1">
    <citation type="submission" date="2015-04" db="EMBL/GenBank/DDBJ databases">
        <authorList>
            <person name="Syromyatnikov M.Y."/>
            <person name="Popov V.N."/>
        </authorList>
    </citation>
    <scope>NUCLEOTIDE SEQUENCE [LARGE SCALE GENOMIC DNA]</scope>
    <source>
        <strain evidence="8">WF-38-12</strain>
    </source>
</reference>
<evidence type="ECO:0000256" key="6">
    <source>
        <dbReference type="SAM" id="Phobius"/>
    </source>
</evidence>
<accession>A0A0U1M508</accession>
<gene>
    <name evidence="8" type="ORF">PISL3812_07117</name>
</gene>
<feature type="region of interest" description="Disordered" evidence="5">
    <location>
        <begin position="116"/>
        <end position="169"/>
    </location>
</feature>
<dbReference type="Proteomes" id="UP000054383">
    <property type="component" value="Unassembled WGS sequence"/>
</dbReference>
<comment type="subcellular location">
    <subcellularLocation>
        <location evidence="1">Membrane</location>
        <topology evidence="1">Single-pass membrane protein</topology>
    </subcellularLocation>
</comment>
<keyword evidence="3 6" id="KW-1133">Transmembrane helix</keyword>
<feature type="compositionally biased region" description="Low complexity" evidence="5">
    <location>
        <begin position="41"/>
        <end position="60"/>
    </location>
</feature>
<sequence>MSQLLRISPSGPALALVVSLLLSSGVRADSPHGTDAPDTPGTSTSGDDGSSSADNAAGASGSNGGLSKTAQIVIGVVVGVVCLAAIGFGVWFFLRKKRKWDEQTKRYETINAFRKSAGNRRQHEMSLRTTQRRRRRDRDRDLEQGDNVETSEPELPKYDPSSFHHKNEYGIDSTRGLSIDLARHSFMDSRYQHQHQRNSSQLSGVVPPPPPGPGPGVPGRGSTSMEMTSPLDMSRGASPTEGADHSNTDSPTPMLQESAREGIRGTFKGPKKPKPVLTRLITNL</sequence>
<evidence type="ECO:0000256" key="4">
    <source>
        <dbReference type="ARBA" id="ARBA00023136"/>
    </source>
</evidence>
<evidence type="ECO:0000256" key="1">
    <source>
        <dbReference type="ARBA" id="ARBA00004167"/>
    </source>
</evidence>
<evidence type="ECO:0000313" key="9">
    <source>
        <dbReference type="Proteomes" id="UP000054383"/>
    </source>
</evidence>
<dbReference type="GO" id="GO:0016020">
    <property type="term" value="C:membrane"/>
    <property type="evidence" value="ECO:0007669"/>
    <property type="project" value="UniProtKB-SubCell"/>
</dbReference>
<feature type="region of interest" description="Disordered" evidence="5">
    <location>
        <begin position="189"/>
        <end position="284"/>
    </location>
</feature>
<keyword evidence="9" id="KW-1185">Reference proteome</keyword>
<feature type="compositionally biased region" description="Pro residues" evidence="5">
    <location>
        <begin position="206"/>
        <end position="216"/>
    </location>
</feature>
<feature type="chain" id="PRO_5018249427" evidence="7">
    <location>
        <begin position="29"/>
        <end position="284"/>
    </location>
</feature>
<dbReference type="EMBL" id="CVMT01000007">
    <property type="protein sequence ID" value="CRG90076.1"/>
    <property type="molecule type" value="Genomic_DNA"/>
</dbReference>
<evidence type="ECO:0000256" key="5">
    <source>
        <dbReference type="SAM" id="MobiDB-lite"/>
    </source>
</evidence>
<name>A0A0U1M508_TALIS</name>
<feature type="region of interest" description="Disordered" evidence="5">
    <location>
        <begin position="29"/>
        <end position="64"/>
    </location>
</feature>
<feature type="transmembrane region" description="Helical" evidence="6">
    <location>
        <begin position="72"/>
        <end position="94"/>
    </location>
</feature>
<dbReference type="PANTHER" id="PTHR15549">
    <property type="entry name" value="PAIRED IMMUNOGLOBULIN-LIKE TYPE 2 RECEPTOR"/>
    <property type="match status" value="1"/>
</dbReference>
<dbReference type="InterPro" id="IPR051694">
    <property type="entry name" value="Immunoregulatory_rcpt-like"/>
</dbReference>